<evidence type="ECO:0000313" key="2">
    <source>
        <dbReference type="Proteomes" id="UP000070260"/>
    </source>
</evidence>
<protein>
    <submittedName>
        <fullName evidence="1">Uncharacterized protein</fullName>
    </submittedName>
</protein>
<reference evidence="1 2" key="1">
    <citation type="journal article" date="2016" name="PLoS ONE">
        <title>Plasmid Characterization and Chromosome Analysis of Two netF+ Clostridium perfringens Isolates Associated with Foal and Canine Necrotizing Enteritis.</title>
        <authorList>
            <person name="Mehdizadeh Gohari I."/>
            <person name="Kropinski A.M."/>
            <person name="Weese S.J."/>
            <person name="Parreira V.R."/>
            <person name="Whitehead A.E."/>
            <person name="Boerlin P."/>
            <person name="Prescott J.F."/>
        </authorList>
    </citation>
    <scope>NUCLEOTIDE SEQUENCE [LARGE SCALE GENOMIC DNA]</scope>
    <source>
        <strain evidence="1 2">JP838</strain>
        <plasmid evidence="2">Plasmid pJFP838A</plasmid>
    </source>
</reference>
<accession>A0A140GR78</accession>
<dbReference type="Proteomes" id="UP000070260">
    <property type="component" value="Plasmid pJFP838A"/>
</dbReference>
<sequence length="58" mass="6914">MYCEVCGEKTNKFITDDKYNERYLCKYCISRFELCECCNEFKLGEELSEDGICDECKK</sequence>
<name>A0A140GR78_CLOPF</name>
<dbReference type="RefSeq" id="WP_162485260.1">
    <property type="nucleotide sequence ID" value="NZ_CATNZX010000001.1"/>
</dbReference>
<dbReference type="PATRIC" id="fig|1502.177.peg.3329"/>
<keyword evidence="1" id="KW-0614">Plasmid</keyword>
<geneLocation type="plasmid" evidence="1 2">
    <name>pJFP838A</name>
</geneLocation>
<dbReference type="EMBL" id="CP013615">
    <property type="protein sequence ID" value="AMN31037.1"/>
    <property type="molecule type" value="Genomic_DNA"/>
</dbReference>
<organism evidence="1 2">
    <name type="scientific">Clostridium perfringens</name>
    <dbReference type="NCBI Taxonomy" id="1502"/>
    <lineage>
        <taxon>Bacteria</taxon>
        <taxon>Bacillati</taxon>
        <taxon>Bacillota</taxon>
        <taxon>Clostridia</taxon>
        <taxon>Eubacteriales</taxon>
        <taxon>Clostridiaceae</taxon>
        <taxon>Clostridium</taxon>
    </lineage>
</organism>
<dbReference type="AlphaFoldDB" id="A0A140GR78"/>
<evidence type="ECO:0000313" key="1">
    <source>
        <dbReference type="EMBL" id="AMN31037.1"/>
    </source>
</evidence>
<proteinExistence type="predicted"/>
<gene>
    <name evidence="1" type="ORF">JFP838_pA0121</name>
</gene>